<evidence type="ECO:0000256" key="1">
    <source>
        <dbReference type="SAM" id="MobiDB-lite"/>
    </source>
</evidence>
<reference evidence="2 3" key="1">
    <citation type="submission" date="2024-07" db="EMBL/GenBank/DDBJ databases">
        <title>The genome sequence of type strain Sediminicola arcticus GDMCC 1.2805.</title>
        <authorList>
            <person name="Liu Y."/>
        </authorList>
    </citation>
    <scope>NUCLEOTIDE SEQUENCE [LARGE SCALE GENOMIC DNA]</scope>
    <source>
        <strain evidence="2 3">GDMCC 1.2805</strain>
    </source>
</reference>
<organism evidence="2 3">
    <name type="scientific">Sediminicola arcticus</name>
    <dbReference type="NCBI Taxonomy" id="1574308"/>
    <lineage>
        <taxon>Bacteria</taxon>
        <taxon>Pseudomonadati</taxon>
        <taxon>Bacteroidota</taxon>
        <taxon>Flavobacteriia</taxon>
        <taxon>Flavobacteriales</taxon>
        <taxon>Flavobacteriaceae</taxon>
        <taxon>Sediminicola</taxon>
    </lineage>
</organism>
<accession>A0ABV2SVL7</accession>
<feature type="compositionally biased region" description="Basic residues" evidence="1">
    <location>
        <begin position="1"/>
        <end position="25"/>
    </location>
</feature>
<sequence>MGKKKGKKKEKKRNKGIKKKQKKLPKAMTPHGCKTKCCDKYKKSEDKRCKRCPCFDLLNEYAA</sequence>
<feature type="region of interest" description="Disordered" evidence="1">
    <location>
        <begin position="1"/>
        <end position="32"/>
    </location>
</feature>
<evidence type="ECO:0000313" key="2">
    <source>
        <dbReference type="EMBL" id="MET6991198.1"/>
    </source>
</evidence>
<dbReference type="RefSeq" id="WP_354615657.1">
    <property type="nucleotide sequence ID" value="NZ_JBEXAE010000005.1"/>
</dbReference>
<protein>
    <submittedName>
        <fullName evidence="2">Uncharacterized protein</fullName>
    </submittedName>
</protein>
<evidence type="ECO:0000313" key="3">
    <source>
        <dbReference type="Proteomes" id="UP001549799"/>
    </source>
</evidence>
<proteinExistence type="predicted"/>
<keyword evidence="3" id="KW-1185">Reference proteome</keyword>
<gene>
    <name evidence="2" type="ORF">ABXZ36_11125</name>
</gene>
<name>A0ABV2SVL7_9FLAO</name>
<comment type="caution">
    <text evidence="2">The sequence shown here is derived from an EMBL/GenBank/DDBJ whole genome shotgun (WGS) entry which is preliminary data.</text>
</comment>
<dbReference type="EMBL" id="JBEXAE010000005">
    <property type="protein sequence ID" value="MET6991198.1"/>
    <property type="molecule type" value="Genomic_DNA"/>
</dbReference>
<dbReference type="Proteomes" id="UP001549799">
    <property type="component" value="Unassembled WGS sequence"/>
</dbReference>